<dbReference type="STRING" id="1198029.A0A1U7LGL2"/>
<dbReference type="InterPro" id="IPR000300">
    <property type="entry name" value="IPPc"/>
</dbReference>
<dbReference type="OrthoDB" id="2248459at2759"/>
<name>A0A1U7LGL2_NEOID</name>
<organism evidence="3 4">
    <name type="scientific">Neolecta irregularis (strain DAH-3)</name>
    <dbReference type="NCBI Taxonomy" id="1198029"/>
    <lineage>
        <taxon>Eukaryota</taxon>
        <taxon>Fungi</taxon>
        <taxon>Dikarya</taxon>
        <taxon>Ascomycota</taxon>
        <taxon>Taphrinomycotina</taxon>
        <taxon>Neolectales</taxon>
        <taxon>Neolectaceae</taxon>
        <taxon>Neolecta</taxon>
    </lineage>
</organism>
<dbReference type="OMA" id="ERINCLT"/>
<feature type="domain" description="Inositol polyphosphate-related phosphatase" evidence="2">
    <location>
        <begin position="765"/>
        <end position="1097"/>
    </location>
</feature>
<dbReference type="Gene3D" id="3.60.10.10">
    <property type="entry name" value="Endonuclease/exonuclease/phosphatase"/>
    <property type="match status" value="1"/>
</dbReference>
<proteinExistence type="predicted"/>
<feature type="region of interest" description="Disordered" evidence="1">
    <location>
        <begin position="266"/>
        <end position="319"/>
    </location>
</feature>
<dbReference type="InterPro" id="IPR036691">
    <property type="entry name" value="Endo/exonu/phosph_ase_sf"/>
</dbReference>
<feature type="compositionally biased region" description="Polar residues" evidence="1">
    <location>
        <begin position="382"/>
        <end position="392"/>
    </location>
</feature>
<feature type="compositionally biased region" description="Polar residues" evidence="1">
    <location>
        <begin position="163"/>
        <end position="204"/>
    </location>
</feature>
<keyword evidence="4" id="KW-1185">Reference proteome</keyword>
<dbReference type="InterPro" id="IPR046985">
    <property type="entry name" value="IP5"/>
</dbReference>
<dbReference type="SUPFAM" id="SSF50978">
    <property type="entry name" value="WD40 repeat-like"/>
    <property type="match status" value="1"/>
</dbReference>
<dbReference type="InterPro" id="IPR015943">
    <property type="entry name" value="WD40/YVTN_repeat-like_dom_sf"/>
</dbReference>
<dbReference type="SMART" id="SM00128">
    <property type="entry name" value="IPPc"/>
    <property type="match status" value="1"/>
</dbReference>
<dbReference type="SUPFAM" id="SSF56219">
    <property type="entry name" value="DNase I-like"/>
    <property type="match status" value="1"/>
</dbReference>
<feature type="region of interest" description="Disordered" evidence="1">
    <location>
        <begin position="334"/>
        <end position="405"/>
    </location>
</feature>
<accession>A0A1U7LGL2</accession>
<dbReference type="GO" id="GO:0046856">
    <property type="term" value="P:phosphatidylinositol dephosphorylation"/>
    <property type="evidence" value="ECO:0007669"/>
    <property type="project" value="InterPro"/>
</dbReference>
<reference evidence="3 4" key="1">
    <citation type="submission" date="2016-04" db="EMBL/GenBank/DDBJ databases">
        <title>Evolutionary innovation and constraint leading to complex multicellularity in the Ascomycota.</title>
        <authorList>
            <person name="Cisse O."/>
            <person name="Nguyen A."/>
            <person name="Hewitt D.A."/>
            <person name="Jedd G."/>
            <person name="Stajich J.E."/>
        </authorList>
    </citation>
    <scope>NUCLEOTIDE SEQUENCE [LARGE SCALE GENOMIC DNA]</scope>
    <source>
        <strain evidence="3 4">DAH-3</strain>
    </source>
</reference>
<comment type="caution">
    <text evidence="3">The sequence shown here is derived from an EMBL/GenBank/DDBJ whole genome shotgun (WGS) entry which is preliminary data.</text>
</comment>
<evidence type="ECO:0000313" key="3">
    <source>
        <dbReference type="EMBL" id="OLL21796.1"/>
    </source>
</evidence>
<dbReference type="InterPro" id="IPR036322">
    <property type="entry name" value="WD40_repeat_dom_sf"/>
</dbReference>
<evidence type="ECO:0000256" key="1">
    <source>
        <dbReference type="SAM" id="MobiDB-lite"/>
    </source>
</evidence>
<feature type="region of interest" description="Disordered" evidence="1">
    <location>
        <begin position="24"/>
        <end position="252"/>
    </location>
</feature>
<sequence length="1135" mass="126561">MDSEGDLSAHSVSLLKSRFEKLSHDLGSDTQKTRSMSLQNASGLSRTAANSSDTISSHPRLPDPPPLKKKPSLADKPAQIRSLATGRMRPASLTSFPGKPNPTNPHNKTPPIEPKSRPFSMQPLSNPVNIETGGPPIARAINESRPPLSPRPLLQALGHLASSPEQSLSQPDVHSFSRLPTTPNVESKNGLQDTSSNISDSPTTEPLHKPKIAPVLPPKSRRHNSVIDIEQKKPPLVTNTKPIYHIPSPQNDYFSINNRGRGSIDLSEDQRAGSQNFHSPVLRNRNKPISTNTGSVISPSSRPNLPPRPDNASGTLFPISGGEGTLGAISFVPREPLYDSPRGSIPPAASFPPPPQRSRRSSDSLAMRPIAERTRRVEGRNISASSNCSSRAPTPLSDRTIPDSEDEIVEQNIDTSKLSRFPDASQTNRRKPVLRNTPTSLNCRADVRVFAVSGQYVCTSHHISKVWDIRSGQCIWSLPHPEVKVTAICFIPGLDLQDEGTSIWLGTEKGDIWQIDINQTDIVERRSTAHVTAISQILRCGRDVWSLDESGKLQVWSSPKGSKIELSDQPRSFRITTRHSVAMVCSGELWVASGRVMHAYNPSAADGRPFSISTRAMIAPGMTGEATAGACLRRDPNIVYVGHEDGKISVYSRSKMECIDVITISMYKISGMAAVGDHLWVAFKTGKMYVYDVGSQPWKVLKDWKAHETSLIDIKADMSSIWKAGVLQVLTLSSDNIIKAWDGMLMDDWLETEMQRHDHEFCDFRDFNALFCTWNAGASKPNDLNNSHDSTFFQSLFSSIDSLDLIIFGFQELVDLENKKLTAKSLLKSKKKDANQMHEHMSHQYRLWQDRLVQQVKISMPANEPFTLIHCSHLVERSRVRNLSATTVKTGLGGLHGNKGALIFRMILDDTSMCFINCHLAAGQSHVTHRNADIANILEAGNLPPEPDDAIRNDIFVGGGEGTLVMDSELVFLNGDLNYRIDLPRPRVIDRIKKHEIEKLLEADQLVVQQKKNPSFRLRQFTEAGRIDFAPTYKYDVGTDRYDSSDKKRCPAWCDRILYRSWHKDRVHPLHYRRHEVWVSDHRPVSAAFRIRVKSVDAERKKEVFERVAGEWIGLARGMLERFKQEATEELLGIL</sequence>
<dbReference type="AlphaFoldDB" id="A0A1U7LGL2"/>
<dbReference type="PANTHER" id="PTHR11200">
    <property type="entry name" value="INOSITOL 5-PHOSPHATASE"/>
    <property type="match status" value="1"/>
</dbReference>
<feature type="compositionally biased region" description="Polar residues" evidence="1">
    <location>
        <begin position="287"/>
        <end position="297"/>
    </location>
</feature>
<protein>
    <submittedName>
        <fullName evidence="3">Putative inositol polyphosphate 5-phosphatase</fullName>
    </submittedName>
</protein>
<dbReference type="Gene3D" id="2.130.10.10">
    <property type="entry name" value="YVTN repeat-like/Quinoprotein amine dehydrogenase"/>
    <property type="match status" value="1"/>
</dbReference>
<dbReference type="EMBL" id="LXFE01004245">
    <property type="protein sequence ID" value="OLL21796.1"/>
    <property type="molecule type" value="Genomic_DNA"/>
</dbReference>
<evidence type="ECO:0000259" key="2">
    <source>
        <dbReference type="SMART" id="SM00128"/>
    </source>
</evidence>
<feature type="compositionally biased region" description="Polar residues" evidence="1">
    <location>
        <begin position="28"/>
        <end position="57"/>
    </location>
</feature>
<dbReference type="Proteomes" id="UP000186594">
    <property type="component" value="Unassembled WGS sequence"/>
</dbReference>
<gene>
    <name evidence="3" type="ORF">NEOLI_000978</name>
</gene>
<feature type="compositionally biased region" description="Basic and acidic residues" evidence="1">
    <location>
        <begin position="370"/>
        <end position="379"/>
    </location>
</feature>
<dbReference type="Pfam" id="PF22669">
    <property type="entry name" value="Exo_endo_phos2"/>
    <property type="match status" value="1"/>
</dbReference>
<dbReference type="GO" id="GO:0004439">
    <property type="term" value="F:phosphatidylinositol-4,5-bisphosphate 5-phosphatase activity"/>
    <property type="evidence" value="ECO:0007669"/>
    <property type="project" value="TreeGrafter"/>
</dbReference>
<dbReference type="PANTHER" id="PTHR11200:SF240">
    <property type="entry name" value="INOSITOL POLYPHOSPHATE 5-PHOSPHATASE C9G1.10C-RELATED"/>
    <property type="match status" value="1"/>
</dbReference>
<evidence type="ECO:0000313" key="4">
    <source>
        <dbReference type="Proteomes" id="UP000186594"/>
    </source>
</evidence>